<dbReference type="PROSITE" id="PS50178">
    <property type="entry name" value="ZF_FYVE"/>
    <property type="match status" value="1"/>
</dbReference>
<comment type="caution">
    <text evidence="13">The sequence shown here is derived from an EMBL/GenBank/DDBJ whole genome shotgun (WGS) entry which is preliminary data.</text>
</comment>
<keyword evidence="7 10" id="KW-0067">ATP-binding</keyword>
<dbReference type="InterPro" id="IPR000719">
    <property type="entry name" value="Prot_kinase_dom"/>
</dbReference>
<keyword evidence="2" id="KW-0808">Transferase</keyword>
<dbReference type="FunFam" id="1.10.510.10:FF:000768">
    <property type="entry name" value="Non-specific serine/threonine protein kinase"/>
    <property type="match status" value="1"/>
</dbReference>
<dbReference type="PANTHER" id="PTHR48015:SF35">
    <property type="entry name" value="SERINE_THREONINE-PROTEIN KINASE PAK"/>
    <property type="match status" value="1"/>
</dbReference>
<dbReference type="GO" id="GO:0004674">
    <property type="term" value="F:protein serine/threonine kinase activity"/>
    <property type="evidence" value="ECO:0007669"/>
    <property type="project" value="TreeGrafter"/>
</dbReference>
<evidence type="ECO:0000256" key="2">
    <source>
        <dbReference type="ARBA" id="ARBA00022679"/>
    </source>
</evidence>
<evidence type="ECO:0000259" key="12">
    <source>
        <dbReference type="PROSITE" id="PS50178"/>
    </source>
</evidence>
<dbReference type="GO" id="GO:0035556">
    <property type="term" value="P:intracellular signal transduction"/>
    <property type="evidence" value="ECO:0007669"/>
    <property type="project" value="TreeGrafter"/>
</dbReference>
<evidence type="ECO:0000259" key="11">
    <source>
        <dbReference type="PROSITE" id="PS50011"/>
    </source>
</evidence>
<keyword evidence="5 9" id="KW-0863">Zinc-finger</keyword>
<evidence type="ECO:0000256" key="6">
    <source>
        <dbReference type="ARBA" id="ARBA00022833"/>
    </source>
</evidence>
<feature type="domain" description="FYVE-type" evidence="12">
    <location>
        <begin position="13"/>
        <end position="66"/>
    </location>
</feature>
<dbReference type="Pfam" id="PF00069">
    <property type="entry name" value="Pkinase"/>
    <property type="match status" value="1"/>
</dbReference>
<dbReference type="InterPro" id="IPR011009">
    <property type="entry name" value="Kinase-like_dom_sf"/>
</dbReference>
<sequence length="433" mass="49936">MDIVASLFKNIRCSNCNEQLKLVAKRRKCKICKFIFCAKCSIKEVPAHLGFMYARRYCYRCYINIKLMKEPDSHNSIHEEEENNSYEILGDKPEDGVKVIAEAAGFPTEEIENNRQSIIEAMDALVKGVKPLPSRRSVDRVLNQRVQLIEDDPNNHYKTIRKIGEGGSGSIFLVEHLETHGNFAMKRIRIKNPKQKNQILNEINCTILSQNPNVVTYYESYLFDEFIWIIVEVMKTSLTELVMDRWGMIPEHLMAYILKEALTGLVNLHHEHRIHRDIKSDNILISWDGKIKLSDFGYAAQLTTEEDKRTTVVGTPCWMAPELIIGSKYDTKVDIWSLGIVALEVAERDPPFLKENPLRALYMISNAPSPALKKPEEWSDEYVDFVSLCLIKDPDRRPSSDELMTHPFIQSAPNDAGSLFCEYFQEWAMKRKK</sequence>
<name>A0AAU9JS66_9CILI</name>
<evidence type="ECO:0000256" key="3">
    <source>
        <dbReference type="ARBA" id="ARBA00022723"/>
    </source>
</evidence>
<dbReference type="Gene3D" id="3.30.40.10">
    <property type="entry name" value="Zinc/RING finger domain, C3HC4 (zinc finger)"/>
    <property type="match status" value="1"/>
</dbReference>
<keyword evidence="4 10" id="KW-0547">Nucleotide-binding</keyword>
<evidence type="ECO:0000256" key="9">
    <source>
        <dbReference type="PROSITE-ProRule" id="PRU00091"/>
    </source>
</evidence>
<proteinExistence type="predicted"/>
<dbReference type="Proteomes" id="UP001162131">
    <property type="component" value="Unassembled WGS sequence"/>
</dbReference>
<dbReference type="AlphaFoldDB" id="A0AAU9JS66"/>
<dbReference type="Gene3D" id="1.10.510.10">
    <property type="entry name" value="Transferase(Phosphotransferase) domain 1"/>
    <property type="match status" value="1"/>
</dbReference>
<evidence type="ECO:0000256" key="8">
    <source>
        <dbReference type="ARBA" id="ARBA00022842"/>
    </source>
</evidence>
<dbReference type="Gene3D" id="3.30.200.20">
    <property type="entry name" value="Phosphorylase Kinase, domain 1"/>
    <property type="match status" value="1"/>
</dbReference>
<keyword evidence="3" id="KW-0479">Metal-binding</keyword>
<dbReference type="SUPFAM" id="SSF57903">
    <property type="entry name" value="FYVE/PHD zinc finger"/>
    <property type="match status" value="1"/>
</dbReference>
<dbReference type="InterPro" id="IPR017455">
    <property type="entry name" value="Znf_FYVE-rel"/>
</dbReference>
<feature type="domain" description="Protein kinase" evidence="11">
    <location>
        <begin position="157"/>
        <end position="409"/>
    </location>
</feature>
<dbReference type="CDD" id="cd00065">
    <property type="entry name" value="FYVE_like_SF"/>
    <property type="match status" value="1"/>
</dbReference>
<dbReference type="InterPro" id="IPR017441">
    <property type="entry name" value="Protein_kinase_ATP_BS"/>
</dbReference>
<dbReference type="GO" id="GO:0005737">
    <property type="term" value="C:cytoplasm"/>
    <property type="evidence" value="ECO:0007669"/>
    <property type="project" value="TreeGrafter"/>
</dbReference>
<evidence type="ECO:0000256" key="4">
    <source>
        <dbReference type="ARBA" id="ARBA00022741"/>
    </source>
</evidence>
<accession>A0AAU9JS66</accession>
<dbReference type="PANTHER" id="PTHR48015">
    <property type="entry name" value="SERINE/THREONINE-PROTEIN KINASE TAO"/>
    <property type="match status" value="1"/>
</dbReference>
<dbReference type="GO" id="GO:0005524">
    <property type="term" value="F:ATP binding"/>
    <property type="evidence" value="ECO:0007669"/>
    <property type="project" value="UniProtKB-UniRule"/>
</dbReference>
<evidence type="ECO:0000313" key="14">
    <source>
        <dbReference type="Proteomes" id="UP001162131"/>
    </source>
</evidence>
<evidence type="ECO:0000256" key="5">
    <source>
        <dbReference type="ARBA" id="ARBA00022771"/>
    </source>
</evidence>
<dbReference type="PROSITE" id="PS00107">
    <property type="entry name" value="PROTEIN_KINASE_ATP"/>
    <property type="match status" value="1"/>
</dbReference>
<dbReference type="InterPro" id="IPR013083">
    <property type="entry name" value="Znf_RING/FYVE/PHD"/>
</dbReference>
<dbReference type="InterPro" id="IPR050285">
    <property type="entry name" value="STE20_Ser/Thr_kinase"/>
</dbReference>
<comment type="cofactor">
    <cofactor evidence="1">
        <name>Mg(2+)</name>
        <dbReference type="ChEBI" id="CHEBI:18420"/>
    </cofactor>
</comment>
<evidence type="ECO:0000256" key="10">
    <source>
        <dbReference type="PROSITE-ProRule" id="PRU10141"/>
    </source>
</evidence>
<dbReference type="SUPFAM" id="SSF56112">
    <property type="entry name" value="Protein kinase-like (PK-like)"/>
    <property type="match status" value="1"/>
</dbReference>
<dbReference type="PROSITE" id="PS50011">
    <property type="entry name" value="PROTEIN_KINASE_DOM"/>
    <property type="match status" value="1"/>
</dbReference>
<dbReference type="SMART" id="SM00220">
    <property type="entry name" value="S_TKc"/>
    <property type="match status" value="1"/>
</dbReference>
<protein>
    <recommendedName>
        <fullName evidence="15">Serine/threonine protein kinase</fullName>
    </recommendedName>
</protein>
<dbReference type="GO" id="GO:0008270">
    <property type="term" value="F:zinc ion binding"/>
    <property type="evidence" value="ECO:0007669"/>
    <property type="project" value="UniProtKB-KW"/>
</dbReference>
<dbReference type="GO" id="GO:0043408">
    <property type="term" value="P:regulation of MAPK cascade"/>
    <property type="evidence" value="ECO:0007669"/>
    <property type="project" value="TreeGrafter"/>
</dbReference>
<dbReference type="EMBL" id="CAJZBQ010000047">
    <property type="protein sequence ID" value="CAG9329205.1"/>
    <property type="molecule type" value="Genomic_DNA"/>
</dbReference>
<dbReference type="InterPro" id="IPR011011">
    <property type="entry name" value="Znf_FYVE_PHD"/>
</dbReference>
<evidence type="ECO:0000313" key="13">
    <source>
        <dbReference type="EMBL" id="CAG9329205.1"/>
    </source>
</evidence>
<evidence type="ECO:0008006" key="15">
    <source>
        <dbReference type="Google" id="ProtNLM"/>
    </source>
</evidence>
<reference evidence="13" key="1">
    <citation type="submission" date="2021-09" db="EMBL/GenBank/DDBJ databases">
        <authorList>
            <consortium name="AG Swart"/>
            <person name="Singh M."/>
            <person name="Singh A."/>
            <person name="Seah K."/>
            <person name="Emmerich C."/>
        </authorList>
    </citation>
    <scope>NUCLEOTIDE SEQUENCE</scope>
    <source>
        <strain evidence="13">ATCC30299</strain>
    </source>
</reference>
<evidence type="ECO:0000256" key="1">
    <source>
        <dbReference type="ARBA" id="ARBA00001946"/>
    </source>
</evidence>
<gene>
    <name evidence="13" type="ORF">BSTOLATCC_MIC48033</name>
</gene>
<keyword evidence="6" id="KW-0862">Zinc</keyword>
<organism evidence="13 14">
    <name type="scientific">Blepharisma stoltei</name>
    <dbReference type="NCBI Taxonomy" id="1481888"/>
    <lineage>
        <taxon>Eukaryota</taxon>
        <taxon>Sar</taxon>
        <taxon>Alveolata</taxon>
        <taxon>Ciliophora</taxon>
        <taxon>Postciliodesmatophora</taxon>
        <taxon>Heterotrichea</taxon>
        <taxon>Heterotrichida</taxon>
        <taxon>Blepharismidae</taxon>
        <taxon>Blepharisma</taxon>
    </lineage>
</organism>
<keyword evidence="14" id="KW-1185">Reference proteome</keyword>
<evidence type="ECO:0000256" key="7">
    <source>
        <dbReference type="ARBA" id="ARBA00022840"/>
    </source>
</evidence>
<feature type="binding site" evidence="10">
    <location>
        <position position="186"/>
    </location>
    <ligand>
        <name>ATP</name>
        <dbReference type="ChEBI" id="CHEBI:30616"/>
    </ligand>
</feature>
<keyword evidence="8" id="KW-0460">Magnesium</keyword>